<proteinExistence type="predicted"/>
<protein>
    <submittedName>
        <fullName evidence="1">Uncharacterized protein</fullName>
    </submittedName>
</protein>
<accession>A0A1Q8ZUY3</accession>
<sequence length="74" mass="8841">MMIENRRMESTIRALLDKHTDPHLHRWVRETVRSFESRLAGIVDPAERDQARYAALMLIKTTLQEWSRNPVMQH</sequence>
<comment type="caution">
    <text evidence="1">The sequence shown here is derived from an EMBL/GenBank/DDBJ whole genome shotgun (WGS) entry which is preliminary data.</text>
</comment>
<organism evidence="1 2">
    <name type="scientific">Rhizobium oryziradicis</name>
    <dbReference type="NCBI Taxonomy" id="1867956"/>
    <lineage>
        <taxon>Bacteria</taxon>
        <taxon>Pseudomonadati</taxon>
        <taxon>Pseudomonadota</taxon>
        <taxon>Alphaproteobacteria</taxon>
        <taxon>Hyphomicrobiales</taxon>
        <taxon>Rhizobiaceae</taxon>
        <taxon>Rhizobium/Agrobacterium group</taxon>
        <taxon>Rhizobium</taxon>
    </lineage>
</organism>
<dbReference type="Proteomes" id="UP000186894">
    <property type="component" value="Unassembled WGS sequence"/>
</dbReference>
<dbReference type="EMBL" id="MKIM01000024">
    <property type="protein sequence ID" value="OLP45862.1"/>
    <property type="molecule type" value="Genomic_DNA"/>
</dbReference>
<dbReference type="OrthoDB" id="8295676at2"/>
<dbReference type="AlphaFoldDB" id="A0A1Q8ZUY3"/>
<name>A0A1Q8ZUY3_9HYPH</name>
<evidence type="ECO:0000313" key="1">
    <source>
        <dbReference type="EMBL" id="OLP45862.1"/>
    </source>
</evidence>
<gene>
    <name evidence="1" type="ORF">BJF95_10055</name>
</gene>
<evidence type="ECO:0000313" key="2">
    <source>
        <dbReference type="Proteomes" id="UP000186894"/>
    </source>
</evidence>
<keyword evidence="2" id="KW-1185">Reference proteome</keyword>
<reference evidence="1 2" key="1">
    <citation type="submission" date="2016-09" db="EMBL/GenBank/DDBJ databases">
        <title>Rhizobium oryziradicis sp. nov., isolated from the root of rice.</title>
        <authorList>
            <person name="Zhao J."/>
            <person name="Zhang X."/>
        </authorList>
    </citation>
    <scope>NUCLEOTIDE SEQUENCE [LARGE SCALE GENOMIC DNA]</scope>
    <source>
        <strain evidence="1 2">N19</strain>
    </source>
</reference>